<organism evidence="7 8">
    <name type="scientific">Penicillium camemberti (strain FM 013)</name>
    <dbReference type="NCBI Taxonomy" id="1429867"/>
    <lineage>
        <taxon>Eukaryota</taxon>
        <taxon>Fungi</taxon>
        <taxon>Dikarya</taxon>
        <taxon>Ascomycota</taxon>
        <taxon>Pezizomycotina</taxon>
        <taxon>Eurotiomycetes</taxon>
        <taxon>Eurotiomycetidae</taxon>
        <taxon>Eurotiales</taxon>
        <taxon>Aspergillaceae</taxon>
        <taxon>Penicillium</taxon>
    </lineage>
</organism>
<feature type="repeat" description="ANK" evidence="3">
    <location>
        <begin position="925"/>
        <end position="957"/>
    </location>
</feature>
<evidence type="ECO:0000313" key="8">
    <source>
        <dbReference type="Proteomes" id="UP000053732"/>
    </source>
</evidence>
<dbReference type="Gene3D" id="3.40.50.300">
    <property type="entry name" value="P-loop containing nucleotide triphosphate hydrolases"/>
    <property type="match status" value="1"/>
</dbReference>
<feature type="repeat" description="ANK" evidence="3">
    <location>
        <begin position="1255"/>
        <end position="1287"/>
    </location>
</feature>
<evidence type="ECO:0000259" key="5">
    <source>
        <dbReference type="Pfam" id="PF14479"/>
    </source>
</evidence>
<dbReference type="InterPro" id="IPR056884">
    <property type="entry name" value="NPHP3-like_N"/>
</dbReference>
<dbReference type="PROSITE" id="PS50297">
    <property type="entry name" value="ANK_REP_REGION"/>
    <property type="match status" value="24"/>
</dbReference>
<feature type="domain" description="Prion-inhibition and propagation HeLo" evidence="5">
    <location>
        <begin position="6"/>
        <end position="165"/>
    </location>
</feature>
<feature type="domain" description="Nephrocystin 3-like N-terminal" evidence="6">
    <location>
        <begin position="229"/>
        <end position="400"/>
    </location>
</feature>
<feature type="repeat" description="ANK" evidence="3">
    <location>
        <begin position="1123"/>
        <end position="1155"/>
    </location>
</feature>
<sequence length="1843" mass="204158">MEPVSFAVGIIGLAGLFSTCLEAVERFDSWKDYDSEFRSLVAQFKAQKLRLAKWGVAVGLEDDELSYVHNALLDDPKIESMVKELLLAIDAVCRDEDKAFLTPMLGKDENPTKDQLFHRHAPRESKRQKLGWVFRTKAKRVAQVDNFSKLVDSLHNLIPIEDPKEHMGRRPTGDRVSEADGWRTELENLVKRMETQMEDEYRRDLHAWLLGSSSSNELYEIFSERKIKGTCEWVLDQPWFLDWNSPDFPTGCAKILWVNGHAGFGKSVICARVIDHVSSNSKDPVAHFFFSSDFESRRDPFIAIRSWLSQLLRHPVVFSLARERLATQQGQRATRGDALKLLREVVIKIPRCTFVLDGLDECRWVEQDYNSNHGASIVEFLEALRQAIAGTSTRLLVVSRDEPEIRACLVNESNTNDTIVIQHSITPEEVRPDLDMFARSIVNKKLSTMTEGTKEDISQKLAECCNGQFLWVQMQESQLLDWKSPKQLEKAINSTPPGLDKTYDREWIGISHLSEDKRERTIALLRWAAFALRPLSVCEMAGALLISADCDEVRFEGVPGRINENYIRTEMMELCGSLIDIRSPEGECDPGSRTVHLAHFTVKEYLLCNLPVQGRLLQLNSRMKFSTEGMENTLAAKMCLCYVDCEEVWQETSEEGRAQVLGSFRDYAARSWYQHASFGNIRDSDLVKSVNQLFDTENPNWVSWKEWFDLNDGSQKIGCFDGEEDPDPPTSDDKQEIGSSKSEDDPHLSISKDGQTIQINSMNPLYYATWLGLTDTMDLLLQSEKCPIDEQGNFGRTPLSAACERGHLDAVKKLLDNDADLEIAGDNEHTPLHTAACSGHVEVVTLLLEKGAKIHNGSDGSKTPLYCACLNGHHQVVQMLLQWEPELMDTHEDWIPLLAASQGGFLDIVQLLIQQGADIGASDSSRETPLYIACENGHIEVVRLLLDKGADVCHHNQFGWTPVNTASDEGFLDIVLLLVNRGADINVPNESGETPLYNSSWEGHIEVVRLLLEVGADVDAQNESGETALSSACRRGHIEVVRLLLDKGADLHHQSQSGWKPVNDASEAGFLDIVQLLIERGADIEVQNESGETPLSSACYRGHIEVVRLLLDKGADIHHQSQSGWTPVNDASKGGFLDIVHLLIQKGADIDTPDRFGETPLYVACESGNIEVVRLLLDKGADFQYPNHKERTAVHIASNRGFLDIVQLLIEKGADIDTPDRFARTPLYVACENGHTDVVRLLLDKGADVQHSNHKAWTAVHIASHRGFLDTVLLLIDRAADINAQSKSGETALLRAAYKGHIEVVKSLVAKGADFEIANRCGFKPLTVASEKGFLDVVNLLLEEGATIEDEDDNGRRPLHVAAWKGHLDITNKLLENGANVAPVTKDGRTPLHAASSGGSMEVVKLLLDKGADIKGVTKDGRTPLHFASYNNSLDVVNLLLEKGADINSVGKDGITPLHFASYNNSLDIVGLLLDRGAEIESVDVCMGTPLHTASASGHLDVVGLLLERGAAINSVAEGGLTPLHAASLYSFKGVVKRLLEKGAVTKSVAKGGVTPLHFASYKNSLDIVDLLLDRGAEIESVDVYMGAPLHIASVSGNVDVVNLLLERGAAIESGNFDDRTLSRYVSPHGQLEVINNFLHCEKLRIDIRVEKGCTPTFYLVAQGPSKMVKLLLLRLHANAKDRYSAMRLLAAARNGYEEAIEQLITLAGGQSNLDGFGRDLIWWAIGIGRGRILGLIHQRCYTQSFGARTPQASDDKLWSLVNLDLGRICDVCTRPMLINTSYRRCEGCNNFNICLDCVGVKVKCLDGVHEWSSGEPDGLGEDEKDWKNDGSDDTRDESKDGK</sequence>
<feature type="repeat" description="ANK" evidence="3">
    <location>
        <begin position="991"/>
        <end position="1023"/>
    </location>
</feature>
<feature type="repeat" description="ANK" evidence="3">
    <location>
        <begin position="1585"/>
        <end position="1617"/>
    </location>
</feature>
<dbReference type="InterPro" id="IPR050889">
    <property type="entry name" value="Dendritic_Spine_Reg/Scaffold"/>
</dbReference>
<feature type="repeat" description="ANK" evidence="3">
    <location>
        <begin position="1453"/>
        <end position="1485"/>
    </location>
</feature>
<dbReference type="EMBL" id="HG793135">
    <property type="protein sequence ID" value="CRL18621.1"/>
    <property type="molecule type" value="Genomic_DNA"/>
</dbReference>
<feature type="repeat" description="ANK" evidence="3">
    <location>
        <begin position="1057"/>
        <end position="1089"/>
    </location>
</feature>
<feature type="repeat" description="ANK" evidence="3">
    <location>
        <begin position="1321"/>
        <end position="1353"/>
    </location>
</feature>
<dbReference type="PROSITE" id="PS50088">
    <property type="entry name" value="ANK_REPEAT"/>
    <property type="match status" value="24"/>
</dbReference>
<feature type="repeat" description="ANK" evidence="3">
    <location>
        <begin position="958"/>
        <end position="990"/>
    </location>
</feature>
<dbReference type="Pfam" id="PF24883">
    <property type="entry name" value="NPHP3_N"/>
    <property type="match status" value="1"/>
</dbReference>
<feature type="region of interest" description="Disordered" evidence="4">
    <location>
        <begin position="718"/>
        <end position="752"/>
    </location>
</feature>
<dbReference type="PANTHER" id="PTHR24166:SF48">
    <property type="entry name" value="PROTEIN VAPYRIN"/>
    <property type="match status" value="1"/>
</dbReference>
<feature type="repeat" description="ANK" evidence="3">
    <location>
        <begin position="1552"/>
        <end position="1584"/>
    </location>
</feature>
<feature type="repeat" description="ANK" evidence="3">
    <location>
        <begin position="1354"/>
        <end position="1386"/>
    </location>
</feature>
<feature type="repeat" description="ANK" evidence="3">
    <location>
        <begin position="1420"/>
        <end position="1452"/>
    </location>
</feature>
<protein>
    <submittedName>
        <fullName evidence="7">Ankyrin repeat-containing domain</fullName>
    </submittedName>
</protein>
<name>A0A0G4NX42_PENC3</name>
<feature type="repeat" description="ANK" evidence="3">
    <location>
        <begin position="827"/>
        <end position="859"/>
    </location>
</feature>
<dbReference type="Proteomes" id="UP000053732">
    <property type="component" value="Unassembled WGS sequence"/>
</dbReference>
<evidence type="ECO:0000256" key="1">
    <source>
        <dbReference type="ARBA" id="ARBA00022737"/>
    </source>
</evidence>
<accession>A0A0G4NX42</accession>
<dbReference type="InterPro" id="IPR038305">
    <property type="entry name" value="HeLo_sf"/>
</dbReference>
<dbReference type="Pfam" id="PF00023">
    <property type="entry name" value="Ank"/>
    <property type="match status" value="5"/>
</dbReference>
<feature type="region of interest" description="Disordered" evidence="4">
    <location>
        <begin position="1813"/>
        <end position="1843"/>
    </location>
</feature>
<dbReference type="InterPro" id="IPR036770">
    <property type="entry name" value="Ankyrin_rpt-contain_sf"/>
</dbReference>
<feature type="repeat" description="ANK" evidence="3">
    <location>
        <begin position="1489"/>
        <end position="1518"/>
    </location>
</feature>
<dbReference type="Pfam" id="PF12796">
    <property type="entry name" value="Ank_2"/>
    <property type="match status" value="7"/>
</dbReference>
<feature type="repeat" description="ANK" evidence="3">
    <location>
        <begin position="1024"/>
        <end position="1056"/>
    </location>
</feature>
<evidence type="ECO:0000313" key="7">
    <source>
        <dbReference type="EMBL" id="CRL18621.1"/>
    </source>
</evidence>
<feature type="compositionally biased region" description="Basic and acidic residues" evidence="4">
    <location>
        <begin position="1825"/>
        <end position="1843"/>
    </location>
</feature>
<reference evidence="7 8" key="1">
    <citation type="journal article" date="2014" name="Nat. Commun.">
        <title>Multiple recent horizontal transfers of a large genomic region in cheese making fungi.</title>
        <authorList>
            <person name="Cheeseman K."/>
            <person name="Ropars J."/>
            <person name="Renault P."/>
            <person name="Dupont J."/>
            <person name="Gouzy J."/>
            <person name="Branca A."/>
            <person name="Abraham A.L."/>
            <person name="Ceppi M."/>
            <person name="Conseiller E."/>
            <person name="Debuchy R."/>
            <person name="Malagnac F."/>
            <person name="Goarin A."/>
            <person name="Silar P."/>
            <person name="Lacoste S."/>
            <person name="Sallet E."/>
            <person name="Bensimon A."/>
            <person name="Giraud T."/>
            <person name="Brygoo Y."/>
        </authorList>
    </citation>
    <scope>NUCLEOTIDE SEQUENCE [LARGE SCALE GENOMIC DNA]</scope>
    <source>
        <strain evidence="8">FM 013</strain>
    </source>
</reference>
<dbReference type="Pfam" id="PF13637">
    <property type="entry name" value="Ank_4"/>
    <property type="match status" value="1"/>
</dbReference>
<keyword evidence="8" id="KW-1185">Reference proteome</keyword>
<feature type="repeat" description="ANK" evidence="3">
    <location>
        <begin position="1222"/>
        <end position="1254"/>
    </location>
</feature>
<gene>
    <name evidence="7" type="ORF">PCAMFM013_S002g000491</name>
</gene>
<dbReference type="SUPFAM" id="SSF52540">
    <property type="entry name" value="P-loop containing nucleoside triphosphate hydrolases"/>
    <property type="match status" value="1"/>
</dbReference>
<feature type="repeat" description="ANK" evidence="3">
    <location>
        <begin position="1387"/>
        <end position="1419"/>
    </location>
</feature>
<feature type="repeat" description="ANK" evidence="3">
    <location>
        <begin position="1189"/>
        <end position="1221"/>
    </location>
</feature>
<dbReference type="PRINTS" id="PR01415">
    <property type="entry name" value="ANKYRIN"/>
</dbReference>
<feature type="compositionally biased region" description="Basic and acidic residues" evidence="4">
    <location>
        <begin position="731"/>
        <end position="747"/>
    </location>
</feature>
<feature type="repeat" description="ANK" evidence="3">
    <location>
        <begin position="794"/>
        <end position="826"/>
    </location>
</feature>
<dbReference type="Pfam" id="PF14479">
    <property type="entry name" value="HeLo"/>
    <property type="match status" value="1"/>
</dbReference>
<dbReference type="PANTHER" id="PTHR24166">
    <property type="entry name" value="ROLLING PEBBLES, ISOFORM B"/>
    <property type="match status" value="1"/>
</dbReference>
<dbReference type="STRING" id="1429867.A0A0G4NX42"/>
<keyword evidence="2 3" id="KW-0040">ANK repeat</keyword>
<dbReference type="Gene3D" id="1.25.40.20">
    <property type="entry name" value="Ankyrin repeat-containing domain"/>
    <property type="match status" value="6"/>
</dbReference>
<dbReference type="SMART" id="SM00248">
    <property type="entry name" value="ANK"/>
    <property type="match status" value="28"/>
</dbReference>
<evidence type="ECO:0000256" key="4">
    <source>
        <dbReference type="SAM" id="MobiDB-lite"/>
    </source>
</evidence>
<evidence type="ECO:0000256" key="3">
    <source>
        <dbReference type="PROSITE-ProRule" id="PRU00023"/>
    </source>
</evidence>
<dbReference type="Gene3D" id="1.20.120.1020">
    <property type="entry name" value="Prion-inhibition and propagation, HeLo domain"/>
    <property type="match status" value="1"/>
</dbReference>
<keyword evidence="1" id="KW-0677">Repeat</keyword>
<proteinExistence type="predicted"/>
<evidence type="ECO:0000256" key="2">
    <source>
        <dbReference type="ARBA" id="ARBA00023043"/>
    </source>
</evidence>
<dbReference type="InterPro" id="IPR029498">
    <property type="entry name" value="HeLo_dom"/>
</dbReference>
<feature type="repeat" description="ANK" evidence="3">
    <location>
        <begin position="1090"/>
        <end position="1122"/>
    </location>
</feature>
<dbReference type="SUPFAM" id="SSF48403">
    <property type="entry name" value="Ankyrin repeat"/>
    <property type="match status" value="4"/>
</dbReference>
<dbReference type="InterPro" id="IPR027417">
    <property type="entry name" value="P-loop_NTPase"/>
</dbReference>
<dbReference type="InterPro" id="IPR002110">
    <property type="entry name" value="Ankyrin_rpt"/>
</dbReference>
<feature type="repeat" description="ANK" evidence="3">
    <location>
        <begin position="1519"/>
        <end position="1551"/>
    </location>
</feature>
<feature type="repeat" description="ANK" evidence="3">
    <location>
        <begin position="1288"/>
        <end position="1320"/>
    </location>
</feature>
<evidence type="ECO:0000259" key="6">
    <source>
        <dbReference type="Pfam" id="PF24883"/>
    </source>
</evidence>
<feature type="repeat" description="ANK" evidence="3">
    <location>
        <begin position="892"/>
        <end position="924"/>
    </location>
</feature>
<feature type="repeat" description="ANK" evidence="3">
    <location>
        <begin position="1156"/>
        <end position="1188"/>
    </location>
</feature>